<feature type="domain" description="Retroviral polymerase SH3-like" evidence="1">
    <location>
        <begin position="2"/>
        <end position="45"/>
    </location>
</feature>
<accession>A0A0H5RHK7</accession>
<proteinExistence type="predicted"/>
<name>A0A0H5RHK7_9EUKA</name>
<evidence type="ECO:0000313" key="2">
    <source>
        <dbReference type="EMBL" id="CRZ08154.1"/>
    </source>
</evidence>
<dbReference type="AlphaFoldDB" id="A0A0H5RHK7"/>
<reference evidence="2" key="1">
    <citation type="submission" date="2015-04" db="EMBL/GenBank/DDBJ databases">
        <title>The genome sequence of the plant pathogenic Rhizarian Plasmodiophora brassicae reveals insights in its biotrophic life cycle and the origin of chitin synthesis.</title>
        <authorList>
            <person name="Schwelm A."/>
            <person name="Fogelqvist J."/>
            <person name="Knaust A."/>
            <person name="Julke S."/>
            <person name="Lilja T."/>
            <person name="Dhandapani V."/>
            <person name="Bonilla-Rosso G."/>
            <person name="Karlsson M."/>
            <person name="Shevchenko A."/>
            <person name="Choi S.R."/>
            <person name="Kim H.G."/>
            <person name="Park J.Y."/>
            <person name="Lim Y.P."/>
            <person name="Ludwig-Muller J."/>
            <person name="Dixelius C."/>
        </authorList>
    </citation>
    <scope>NUCLEOTIDE SEQUENCE</scope>
    <source>
        <tissue evidence="2">Potato root galls</tissue>
    </source>
</reference>
<dbReference type="InterPro" id="IPR057670">
    <property type="entry name" value="SH3_retrovirus"/>
</dbReference>
<evidence type="ECO:0000259" key="1">
    <source>
        <dbReference type="Pfam" id="PF25597"/>
    </source>
</evidence>
<dbReference type="Pfam" id="PF25597">
    <property type="entry name" value="SH3_retrovirus"/>
    <property type="match status" value="1"/>
</dbReference>
<sequence length="131" mass="15146">TKCIFIGYLTKQKGYHFFDPEKNRTLTARYSDVHFNEGKFPENEPSVGIDDETIFFMKTSSRHKCMFTRLVFSMCRPSVPIRAKWYDRAPSTIRSVILLTNEENTVEIAPVGMPSIFLGSFEVNLVWVLGR</sequence>
<organism evidence="2">
    <name type="scientific">Spongospora subterranea</name>
    <dbReference type="NCBI Taxonomy" id="70186"/>
    <lineage>
        <taxon>Eukaryota</taxon>
        <taxon>Sar</taxon>
        <taxon>Rhizaria</taxon>
        <taxon>Endomyxa</taxon>
        <taxon>Phytomyxea</taxon>
        <taxon>Plasmodiophorida</taxon>
        <taxon>Plasmodiophoridae</taxon>
        <taxon>Spongospora</taxon>
    </lineage>
</organism>
<dbReference type="EMBL" id="HACM01007712">
    <property type="protein sequence ID" value="CRZ08154.1"/>
    <property type="molecule type" value="Transcribed_RNA"/>
</dbReference>
<feature type="non-terminal residue" evidence="2">
    <location>
        <position position="1"/>
    </location>
</feature>
<protein>
    <recommendedName>
        <fullName evidence="1">Retroviral polymerase SH3-like domain-containing protein</fullName>
    </recommendedName>
</protein>
<dbReference type="EMBL" id="HACM01007713">
    <property type="protein sequence ID" value="CRZ08155.1"/>
    <property type="molecule type" value="Transcribed_RNA"/>
</dbReference>